<evidence type="ECO:0000313" key="6">
    <source>
        <dbReference type="EMBL" id="KAA9163634.1"/>
    </source>
</evidence>
<dbReference type="PROSITE" id="PS50977">
    <property type="entry name" value="HTH_TETR_2"/>
    <property type="match status" value="1"/>
</dbReference>
<dbReference type="PANTHER" id="PTHR30055:SF220">
    <property type="entry name" value="TETR-FAMILY REGULATORY PROTEIN"/>
    <property type="match status" value="1"/>
</dbReference>
<dbReference type="InterPro" id="IPR036271">
    <property type="entry name" value="Tet_transcr_reg_TetR-rel_C_sf"/>
</dbReference>
<accession>A0A5N0VDV9</accession>
<protein>
    <submittedName>
        <fullName evidence="6">TetR/AcrR family transcriptional regulator</fullName>
    </submittedName>
</protein>
<dbReference type="GO" id="GO:0003700">
    <property type="term" value="F:DNA-binding transcription factor activity"/>
    <property type="evidence" value="ECO:0007669"/>
    <property type="project" value="TreeGrafter"/>
</dbReference>
<feature type="domain" description="HTH tetR-type" evidence="5">
    <location>
        <begin position="14"/>
        <end position="74"/>
    </location>
</feature>
<proteinExistence type="predicted"/>
<dbReference type="AlphaFoldDB" id="A0A5N0VDV9"/>
<dbReference type="PANTHER" id="PTHR30055">
    <property type="entry name" value="HTH-TYPE TRANSCRIPTIONAL REGULATOR RUTR"/>
    <property type="match status" value="1"/>
</dbReference>
<dbReference type="Pfam" id="PF00440">
    <property type="entry name" value="TetR_N"/>
    <property type="match status" value="1"/>
</dbReference>
<organism evidence="6 7">
    <name type="scientific">Amycolatopsis acidicola</name>
    <dbReference type="NCBI Taxonomy" id="2596893"/>
    <lineage>
        <taxon>Bacteria</taxon>
        <taxon>Bacillati</taxon>
        <taxon>Actinomycetota</taxon>
        <taxon>Actinomycetes</taxon>
        <taxon>Pseudonocardiales</taxon>
        <taxon>Pseudonocardiaceae</taxon>
        <taxon>Amycolatopsis</taxon>
    </lineage>
</organism>
<dbReference type="Pfam" id="PF13305">
    <property type="entry name" value="TetR_C_33"/>
    <property type="match status" value="1"/>
</dbReference>
<dbReference type="Gene3D" id="1.10.357.10">
    <property type="entry name" value="Tetracycline Repressor, domain 2"/>
    <property type="match status" value="1"/>
</dbReference>
<dbReference type="RefSeq" id="WP_144750542.1">
    <property type="nucleotide sequence ID" value="NZ_VMNW02000009.1"/>
</dbReference>
<keyword evidence="1" id="KW-0805">Transcription regulation</keyword>
<dbReference type="GO" id="GO:0000976">
    <property type="term" value="F:transcription cis-regulatory region binding"/>
    <property type="evidence" value="ECO:0007669"/>
    <property type="project" value="TreeGrafter"/>
</dbReference>
<evidence type="ECO:0000259" key="5">
    <source>
        <dbReference type="PROSITE" id="PS50977"/>
    </source>
</evidence>
<dbReference type="OrthoDB" id="3173376at2"/>
<dbReference type="InterPro" id="IPR009057">
    <property type="entry name" value="Homeodomain-like_sf"/>
</dbReference>
<dbReference type="SUPFAM" id="SSF48498">
    <property type="entry name" value="Tetracyclin repressor-like, C-terminal domain"/>
    <property type="match status" value="1"/>
</dbReference>
<keyword evidence="7" id="KW-1185">Reference proteome</keyword>
<evidence type="ECO:0000256" key="1">
    <source>
        <dbReference type="ARBA" id="ARBA00023015"/>
    </source>
</evidence>
<dbReference type="InterPro" id="IPR050109">
    <property type="entry name" value="HTH-type_TetR-like_transc_reg"/>
</dbReference>
<evidence type="ECO:0000256" key="4">
    <source>
        <dbReference type="PROSITE-ProRule" id="PRU00335"/>
    </source>
</evidence>
<comment type="caution">
    <text evidence="6">The sequence shown here is derived from an EMBL/GenBank/DDBJ whole genome shotgun (WGS) entry which is preliminary data.</text>
</comment>
<gene>
    <name evidence="6" type="ORF">FPZ12_009005</name>
</gene>
<evidence type="ECO:0000256" key="3">
    <source>
        <dbReference type="ARBA" id="ARBA00023163"/>
    </source>
</evidence>
<evidence type="ECO:0000256" key="2">
    <source>
        <dbReference type="ARBA" id="ARBA00023125"/>
    </source>
</evidence>
<evidence type="ECO:0000313" key="7">
    <source>
        <dbReference type="Proteomes" id="UP000319769"/>
    </source>
</evidence>
<dbReference type="InterPro" id="IPR025996">
    <property type="entry name" value="MT1864/Rv1816-like_C"/>
</dbReference>
<dbReference type="Proteomes" id="UP000319769">
    <property type="component" value="Unassembled WGS sequence"/>
</dbReference>
<sequence>MNPSATVRTGYHHGDLRNALIRAAADLAREGGPRSVTIRAAARMVGVTPTAAYRHFAGHEELLQATRELAMTGLTEAMNAEVKKLPGVTDPVRRGLQNLAAVGLGYLTFATREPGLFRTCHAKGEGESSVFDVWTAEPFRKAIAVIDELAEIGYLPPQRRPMSEVAIWSAVHGLAMLFLDGPLGDASEEIRQAAIERTFEVTATGLGAPPLTGELREDLLRIIRS</sequence>
<reference evidence="6" key="1">
    <citation type="submission" date="2019-09" db="EMBL/GenBank/DDBJ databases">
        <authorList>
            <person name="Teo W.F.A."/>
            <person name="Duangmal K."/>
        </authorList>
    </citation>
    <scope>NUCLEOTIDE SEQUENCE [LARGE SCALE GENOMIC DNA]</scope>
    <source>
        <strain evidence="6">K81G1</strain>
    </source>
</reference>
<keyword evidence="3" id="KW-0804">Transcription</keyword>
<dbReference type="SUPFAM" id="SSF46689">
    <property type="entry name" value="Homeodomain-like"/>
    <property type="match status" value="1"/>
</dbReference>
<name>A0A5N0VDV9_9PSEU</name>
<keyword evidence="2 4" id="KW-0238">DNA-binding</keyword>
<dbReference type="EMBL" id="VMNW02000009">
    <property type="protein sequence ID" value="KAA9163634.1"/>
    <property type="molecule type" value="Genomic_DNA"/>
</dbReference>
<dbReference type="InterPro" id="IPR001647">
    <property type="entry name" value="HTH_TetR"/>
</dbReference>
<feature type="DNA-binding region" description="H-T-H motif" evidence="4">
    <location>
        <begin position="37"/>
        <end position="56"/>
    </location>
</feature>